<evidence type="ECO:0000313" key="4">
    <source>
        <dbReference type="Proteomes" id="UP000215450"/>
    </source>
</evidence>
<keyword evidence="1" id="KW-1133">Transmembrane helix</keyword>
<name>A0A238TE97_9NEIS</name>
<dbReference type="GeneID" id="83625256"/>
<gene>
    <name evidence="2" type="ORF">KEBURONENSIS_00373</name>
    <name evidence="3" type="ORF">KEBURONENSIS_02056</name>
</gene>
<feature type="transmembrane region" description="Helical" evidence="1">
    <location>
        <begin position="69"/>
        <end position="90"/>
    </location>
</feature>
<dbReference type="OrthoDB" id="8604011at2"/>
<protein>
    <submittedName>
        <fullName evidence="3">Uncharacterized protein</fullName>
    </submittedName>
</protein>
<reference evidence="3 4" key="2">
    <citation type="submission" date="2017-06" db="EMBL/GenBank/DDBJ databases">
        <authorList>
            <person name="Kim H.J."/>
            <person name="Triplett B.A."/>
        </authorList>
    </citation>
    <scope>NUCLEOTIDE SEQUENCE [LARGE SCALE GENOMIC DNA]</scope>
    <source>
        <strain evidence="3">Kingella_eburonensis</strain>
    </source>
</reference>
<dbReference type="AlphaFoldDB" id="A0A238TE97"/>
<keyword evidence="1" id="KW-0812">Transmembrane</keyword>
<evidence type="ECO:0000256" key="1">
    <source>
        <dbReference type="SAM" id="Phobius"/>
    </source>
</evidence>
<evidence type="ECO:0000313" key="3">
    <source>
        <dbReference type="EMBL" id="SNB83033.1"/>
    </source>
</evidence>
<keyword evidence="4" id="KW-1185">Reference proteome</keyword>
<accession>A0A238TE97</accession>
<dbReference type="Proteomes" id="UP000215450">
    <property type="component" value="Unassembled WGS sequence"/>
</dbReference>
<proteinExistence type="predicted"/>
<dbReference type="EMBL" id="FXUV01000041">
    <property type="protein sequence ID" value="SMQ13003.1"/>
    <property type="molecule type" value="Genomic_DNA"/>
</dbReference>
<dbReference type="EMBL" id="FXUV02000069">
    <property type="protein sequence ID" value="SNB83033.1"/>
    <property type="molecule type" value="Genomic_DNA"/>
</dbReference>
<dbReference type="RefSeq" id="WP_143452861.1">
    <property type="nucleotide sequence ID" value="NZ_CCNJ01000059.1"/>
</dbReference>
<evidence type="ECO:0000313" key="2">
    <source>
        <dbReference type="EMBL" id="SMQ13003.1"/>
    </source>
</evidence>
<reference evidence="2" key="1">
    <citation type="submission" date="2017-05" db="EMBL/GenBank/DDBJ databases">
        <authorList>
            <person name="Song R."/>
            <person name="Chenine A.L."/>
            <person name="Ruprecht R.M."/>
        </authorList>
    </citation>
    <scope>NUCLEOTIDE SEQUENCE</scope>
    <source>
        <strain evidence="2">Kingella_eburonensis</strain>
    </source>
</reference>
<organism evidence="3 4">
    <name type="scientific">Kingella negevensis</name>
    <dbReference type="NCBI Taxonomy" id="1522312"/>
    <lineage>
        <taxon>Bacteria</taxon>
        <taxon>Pseudomonadati</taxon>
        <taxon>Pseudomonadota</taxon>
        <taxon>Betaproteobacteria</taxon>
        <taxon>Neisseriales</taxon>
        <taxon>Neisseriaceae</taxon>
        <taxon>Kingella</taxon>
    </lineage>
</organism>
<keyword evidence="1" id="KW-0472">Membrane</keyword>
<sequence length="94" mass="10736">MGYQVGNTCYSSRELAENVLFSQVPPKITESGIVQVKFVNHRWEFQGQVLTSNLPQCSETENFKNGYEFALLFLPMVVMLVCIKFVSRLFTIGH</sequence>